<sequence length="86" mass="9960">MVKKSISSALRAMNTTPDKKLSKLTKKIENSLFSGYYLEKLRFFIKIIPIEFQTRRVGKCETKNVNFLIIDSKSVNLSRILSFKLT</sequence>
<protein>
    <submittedName>
        <fullName evidence="2">Ribosomal protein L22</fullName>
    </submittedName>
</protein>
<evidence type="ECO:0000313" key="1">
    <source>
        <dbReference type="Proteomes" id="UP000887565"/>
    </source>
</evidence>
<proteinExistence type="predicted"/>
<dbReference type="Proteomes" id="UP000887565">
    <property type="component" value="Unplaced"/>
</dbReference>
<reference evidence="2" key="1">
    <citation type="submission" date="2022-11" db="UniProtKB">
        <authorList>
            <consortium name="WormBaseParasite"/>
        </authorList>
    </citation>
    <scope>IDENTIFICATION</scope>
</reference>
<dbReference type="WBParaSite" id="nRc.2.0.1.t47605-RA">
    <property type="protein sequence ID" value="nRc.2.0.1.t47605-RA"/>
    <property type="gene ID" value="nRc.2.0.1.g47605"/>
</dbReference>
<organism evidence="1 2">
    <name type="scientific">Romanomermis culicivorax</name>
    <name type="common">Nematode worm</name>
    <dbReference type="NCBI Taxonomy" id="13658"/>
    <lineage>
        <taxon>Eukaryota</taxon>
        <taxon>Metazoa</taxon>
        <taxon>Ecdysozoa</taxon>
        <taxon>Nematoda</taxon>
        <taxon>Enoplea</taxon>
        <taxon>Dorylaimia</taxon>
        <taxon>Mermithida</taxon>
        <taxon>Mermithoidea</taxon>
        <taxon>Mermithidae</taxon>
        <taxon>Romanomermis</taxon>
    </lineage>
</organism>
<name>A0A915L903_ROMCU</name>
<evidence type="ECO:0000313" key="2">
    <source>
        <dbReference type="WBParaSite" id="nRc.2.0.1.t47605-RA"/>
    </source>
</evidence>
<keyword evidence="1" id="KW-1185">Reference proteome</keyword>
<dbReference type="AlphaFoldDB" id="A0A915L903"/>
<accession>A0A915L903</accession>